<dbReference type="AlphaFoldDB" id="A0AAD6Z484"/>
<feature type="region of interest" description="Disordered" evidence="1">
    <location>
        <begin position="231"/>
        <end position="261"/>
    </location>
</feature>
<accession>A0AAD6Z484</accession>
<protein>
    <submittedName>
        <fullName evidence="2">Uncharacterized protein</fullName>
    </submittedName>
</protein>
<feature type="region of interest" description="Disordered" evidence="1">
    <location>
        <begin position="1"/>
        <end position="52"/>
    </location>
</feature>
<evidence type="ECO:0000313" key="2">
    <source>
        <dbReference type="EMBL" id="KAJ7306169.1"/>
    </source>
</evidence>
<dbReference type="Proteomes" id="UP001218218">
    <property type="component" value="Unassembled WGS sequence"/>
</dbReference>
<reference evidence="2" key="1">
    <citation type="submission" date="2023-03" db="EMBL/GenBank/DDBJ databases">
        <title>Massive genome expansion in bonnet fungi (Mycena s.s.) driven by repeated elements and novel gene families across ecological guilds.</title>
        <authorList>
            <consortium name="Lawrence Berkeley National Laboratory"/>
            <person name="Harder C.B."/>
            <person name="Miyauchi S."/>
            <person name="Viragh M."/>
            <person name="Kuo A."/>
            <person name="Thoen E."/>
            <person name="Andreopoulos B."/>
            <person name="Lu D."/>
            <person name="Skrede I."/>
            <person name="Drula E."/>
            <person name="Henrissat B."/>
            <person name="Morin E."/>
            <person name="Kohler A."/>
            <person name="Barry K."/>
            <person name="LaButti K."/>
            <person name="Morin E."/>
            <person name="Salamov A."/>
            <person name="Lipzen A."/>
            <person name="Mereny Z."/>
            <person name="Hegedus B."/>
            <person name="Baldrian P."/>
            <person name="Stursova M."/>
            <person name="Weitz H."/>
            <person name="Taylor A."/>
            <person name="Grigoriev I.V."/>
            <person name="Nagy L.G."/>
            <person name="Martin F."/>
            <person name="Kauserud H."/>
        </authorList>
    </citation>
    <scope>NUCLEOTIDE SEQUENCE</scope>
    <source>
        <strain evidence="2">CBHHK002</strain>
    </source>
</reference>
<evidence type="ECO:0000256" key="1">
    <source>
        <dbReference type="SAM" id="MobiDB-lite"/>
    </source>
</evidence>
<feature type="compositionally biased region" description="Polar residues" evidence="1">
    <location>
        <begin position="1"/>
        <end position="12"/>
    </location>
</feature>
<gene>
    <name evidence="2" type="ORF">DFH08DRAFT_1054675</name>
</gene>
<name>A0AAD6Z484_9AGAR</name>
<keyword evidence="3" id="KW-1185">Reference proteome</keyword>
<sequence length="419" mass="46673">MTHFTRTSTLSPTARHVPTRLDRLYSASRTETRQTAKGAQHDSGNEQHPSTLESDGVLRASNASVAFDVDDIATHERPAAAREPSIVDLMRQELNLDETWPTRVAIPNPVERGNLALELLRPHAHTAITALSASENGLNLPTLDPAVVHAWDDAFEFPSRVDLANADGTMLLRSLLSPRAREAFTAISRRIRRSQNAKKLLDILNGGATIASDARDNNAIRDFSMTGLPTCQEEDNTAPPTPEQWHSNSDSEEFHLASEDADGNRQFEEAWAARLTRREMDEYRASSRSPGIDDILMNMEACSQWPPAIVDDTEPARVGKLLGDVSAASATRFDDSGEEFPRAVHHWRYSYDVPVPSLLGVLEGEYSFEEYWRKGPQFVTTLPLLFAYWPGQNGGGDWEDESVQQGYYFDSEGEPLFNH</sequence>
<comment type="caution">
    <text evidence="2">The sequence shown here is derived from an EMBL/GenBank/DDBJ whole genome shotgun (WGS) entry which is preliminary data.</text>
</comment>
<organism evidence="2 3">
    <name type="scientific">Mycena albidolilacea</name>
    <dbReference type="NCBI Taxonomy" id="1033008"/>
    <lineage>
        <taxon>Eukaryota</taxon>
        <taxon>Fungi</taxon>
        <taxon>Dikarya</taxon>
        <taxon>Basidiomycota</taxon>
        <taxon>Agaricomycotina</taxon>
        <taxon>Agaricomycetes</taxon>
        <taxon>Agaricomycetidae</taxon>
        <taxon>Agaricales</taxon>
        <taxon>Marasmiineae</taxon>
        <taxon>Mycenaceae</taxon>
        <taxon>Mycena</taxon>
    </lineage>
</organism>
<dbReference type="EMBL" id="JARIHO010000094">
    <property type="protein sequence ID" value="KAJ7306169.1"/>
    <property type="molecule type" value="Genomic_DNA"/>
</dbReference>
<feature type="compositionally biased region" description="Basic and acidic residues" evidence="1">
    <location>
        <begin position="30"/>
        <end position="45"/>
    </location>
</feature>
<proteinExistence type="predicted"/>
<evidence type="ECO:0000313" key="3">
    <source>
        <dbReference type="Proteomes" id="UP001218218"/>
    </source>
</evidence>
<feature type="compositionally biased region" description="Basic and acidic residues" evidence="1">
    <location>
        <begin position="252"/>
        <end position="261"/>
    </location>
</feature>